<proteinExistence type="predicted"/>
<dbReference type="AlphaFoldDB" id="A0A6V7Y5B9"/>
<reference evidence="2 3" key="1">
    <citation type="submission" date="2020-08" db="EMBL/GenBank/DDBJ databases">
        <authorList>
            <person name="Koutsovoulos G."/>
            <person name="Danchin GJ E."/>
        </authorList>
    </citation>
    <scope>NUCLEOTIDE SEQUENCE [LARGE SCALE GENOMIC DNA]</scope>
</reference>
<evidence type="ECO:0000313" key="3">
    <source>
        <dbReference type="Proteomes" id="UP000580250"/>
    </source>
</evidence>
<dbReference type="Proteomes" id="UP000580250">
    <property type="component" value="Unassembled WGS sequence"/>
</dbReference>
<evidence type="ECO:0000313" key="2">
    <source>
        <dbReference type="EMBL" id="CAD2205987.1"/>
    </source>
</evidence>
<keyword evidence="1" id="KW-1133">Transmembrane helix</keyword>
<comment type="caution">
    <text evidence="2">The sequence shown here is derived from an EMBL/GenBank/DDBJ whole genome shotgun (WGS) entry which is preliminary data.</text>
</comment>
<keyword evidence="1" id="KW-0812">Transmembrane</keyword>
<gene>
    <name evidence="2" type="ORF">MENT_LOCUS59837</name>
</gene>
<keyword evidence="1" id="KW-0472">Membrane</keyword>
<dbReference type="EMBL" id="CAJEWN010002971">
    <property type="protein sequence ID" value="CAD2205987.1"/>
    <property type="molecule type" value="Genomic_DNA"/>
</dbReference>
<organism evidence="2 3">
    <name type="scientific">Meloidogyne enterolobii</name>
    <name type="common">Root-knot nematode worm</name>
    <name type="synonym">Meloidogyne mayaguensis</name>
    <dbReference type="NCBI Taxonomy" id="390850"/>
    <lineage>
        <taxon>Eukaryota</taxon>
        <taxon>Metazoa</taxon>
        <taxon>Ecdysozoa</taxon>
        <taxon>Nematoda</taxon>
        <taxon>Chromadorea</taxon>
        <taxon>Rhabditida</taxon>
        <taxon>Tylenchina</taxon>
        <taxon>Tylenchomorpha</taxon>
        <taxon>Tylenchoidea</taxon>
        <taxon>Meloidogynidae</taxon>
        <taxon>Meloidogyninae</taxon>
        <taxon>Meloidogyne</taxon>
    </lineage>
</organism>
<sequence length="69" mass="8620">MFGAFLIFIKSFICHFFIYFIWNIWLIYLILQKFKKINERRKIVCDNQKITKNNKEIFKEEGKQKRERA</sequence>
<evidence type="ECO:0000256" key="1">
    <source>
        <dbReference type="SAM" id="Phobius"/>
    </source>
</evidence>
<accession>A0A6V7Y5B9</accession>
<feature type="transmembrane region" description="Helical" evidence="1">
    <location>
        <begin position="6"/>
        <end position="31"/>
    </location>
</feature>
<name>A0A6V7Y5B9_MELEN</name>
<protein>
    <submittedName>
        <fullName evidence="2">Uncharacterized protein</fullName>
    </submittedName>
</protein>